<organism evidence="3 4">
    <name type="scientific">Companilactobacillus heilongjiangensis</name>
    <dbReference type="NCBI Taxonomy" id="1074467"/>
    <lineage>
        <taxon>Bacteria</taxon>
        <taxon>Bacillati</taxon>
        <taxon>Bacillota</taxon>
        <taxon>Bacilli</taxon>
        <taxon>Lactobacillales</taxon>
        <taxon>Lactobacillaceae</taxon>
        <taxon>Companilactobacillus</taxon>
    </lineage>
</organism>
<evidence type="ECO:0000313" key="4">
    <source>
        <dbReference type="Proteomes" id="UP000061546"/>
    </source>
</evidence>
<dbReference type="EMBL" id="CP012559">
    <property type="protein sequence ID" value="ALB28483.1"/>
    <property type="molecule type" value="Genomic_DNA"/>
</dbReference>
<dbReference type="STRING" id="1074467.JP39_03410"/>
<feature type="domain" description="Sialate O-acetylesterase" evidence="2">
    <location>
        <begin position="275"/>
        <end position="392"/>
    </location>
</feature>
<dbReference type="AlphaFoldDB" id="A0A0K2LB99"/>
<dbReference type="PANTHER" id="PTHR22901">
    <property type="entry name" value="SIALATE O-ACETYLESTERASE"/>
    <property type="match status" value="1"/>
</dbReference>
<dbReference type="OrthoDB" id="9795554at2"/>
<keyword evidence="4" id="KW-1185">Reference proteome</keyword>
<reference evidence="3 4" key="1">
    <citation type="submission" date="2015-08" db="EMBL/GenBank/DDBJ databases">
        <title>Genomic sequence of Lactobacillus heilongjiangensis DSM 28069, isolated from Chinese traditional pickle.</title>
        <authorList>
            <person name="Jiang X."/>
            <person name="Zheng B."/>
            <person name="Cheng H."/>
        </authorList>
    </citation>
    <scope>NUCLEOTIDE SEQUENCE [LARGE SCALE GENOMIC DNA]</scope>
    <source>
        <strain evidence="3 4">DSM 28069</strain>
    </source>
</reference>
<dbReference type="GO" id="GO:0005975">
    <property type="term" value="P:carbohydrate metabolic process"/>
    <property type="evidence" value="ECO:0007669"/>
    <property type="project" value="TreeGrafter"/>
</dbReference>
<dbReference type="InterPro" id="IPR039329">
    <property type="entry name" value="SIAE"/>
</dbReference>
<dbReference type="PANTHER" id="PTHR22901:SF0">
    <property type="entry name" value="SIALATE O-ACETYLESTERASE"/>
    <property type="match status" value="1"/>
</dbReference>
<evidence type="ECO:0000259" key="2">
    <source>
        <dbReference type="Pfam" id="PF03629"/>
    </source>
</evidence>
<dbReference type="KEGG" id="lhi:JP39_03410"/>
<evidence type="ECO:0000313" key="3">
    <source>
        <dbReference type="EMBL" id="ALB28483.1"/>
    </source>
</evidence>
<evidence type="ECO:0000256" key="1">
    <source>
        <dbReference type="ARBA" id="ARBA00022801"/>
    </source>
</evidence>
<accession>A0A0K2LB99</accession>
<proteinExistence type="predicted"/>
<gene>
    <name evidence="3" type="ORF">JP39_03410</name>
</gene>
<dbReference type="SUPFAM" id="SSF52266">
    <property type="entry name" value="SGNH hydrolase"/>
    <property type="match status" value="1"/>
</dbReference>
<dbReference type="Pfam" id="PF03629">
    <property type="entry name" value="SASA"/>
    <property type="match status" value="1"/>
</dbReference>
<dbReference type="Proteomes" id="UP000061546">
    <property type="component" value="Chromosome"/>
</dbReference>
<dbReference type="InterPro" id="IPR036514">
    <property type="entry name" value="SGNH_hydro_sf"/>
</dbReference>
<keyword evidence="1" id="KW-0378">Hydrolase</keyword>
<protein>
    <recommendedName>
        <fullName evidence="2">Sialate O-acetylesterase domain-containing protein</fullName>
    </recommendedName>
</protein>
<dbReference type="InterPro" id="IPR005181">
    <property type="entry name" value="SASA"/>
</dbReference>
<dbReference type="Gene3D" id="3.40.50.1110">
    <property type="entry name" value="SGNH hydrolase"/>
    <property type="match status" value="1"/>
</dbReference>
<name>A0A0K2LB99_9LACO</name>
<dbReference type="RefSeq" id="WP_041499299.1">
    <property type="nucleotide sequence ID" value="NZ_BJDV01000008.1"/>
</dbReference>
<sequence>MATEVLELDPLYSNNMVIPANKAFKISGTAVRDTEVYAEIDNQVLRTTSDVDGNWLIEVAPIESQVETTLKVQNLDEEIIVNNIKTGQVILLTGQSNIEYEFQNDCEYQDQLKDINFKDAYYYNVPKLEYRDEKQTLPDDLPIPAWKLVKDTTVGSLSAVGYWMLKRFKQIYPDRVIGIIDCYKGGTSASSWVPETVLQSDKELVDTFIKPFHEAIDGKTADDFKQEFVAYNAAVADHNTKLSAFTKKYPEVSLSDAKDKVGHTPWPPPMTPTSFLRPNGLYHTMIEKVRNYPFNKVVWYQGENDAPNPEVYKKLLRGLIISWRQLFKNTSLPFYIVQLPGYFDEPKDAWPMIRQSQLDVSQTINDVHLVSISDTGDMHNIHPESKRIAGTRLGEIISGIQYSDTPTVYKQEIVNNGLLLFVKNASMLSARGNAYVSIRNNQEWIEQEVYTQGNTVMIPNAEHAIEIRYEYKNFPKCTIFNEYGAPLSPFEMKVGRG</sequence>
<dbReference type="GO" id="GO:0001681">
    <property type="term" value="F:sialate O-acetylesterase activity"/>
    <property type="evidence" value="ECO:0007669"/>
    <property type="project" value="InterPro"/>
</dbReference>